<dbReference type="AlphaFoldDB" id="A0A1F5ZFZ5"/>
<evidence type="ECO:0000256" key="5">
    <source>
        <dbReference type="SAM" id="MobiDB-lite"/>
    </source>
</evidence>
<accession>A0A1F5ZFZ5</accession>
<name>A0A1F5ZFZ5_9BACT</name>
<dbReference type="Pfam" id="PF04542">
    <property type="entry name" value="Sigma70_r2"/>
    <property type="match status" value="1"/>
</dbReference>
<evidence type="ECO:0000259" key="6">
    <source>
        <dbReference type="PROSITE" id="PS00715"/>
    </source>
</evidence>
<dbReference type="InterPro" id="IPR013325">
    <property type="entry name" value="RNA_pol_sigma_r2"/>
</dbReference>
<dbReference type="PROSITE" id="PS00715">
    <property type="entry name" value="SIGMA70_1"/>
    <property type="match status" value="1"/>
</dbReference>
<dbReference type="InterPro" id="IPR050239">
    <property type="entry name" value="Sigma-70_RNA_pol_init_factors"/>
</dbReference>
<keyword evidence="4" id="KW-0804">Transcription</keyword>
<keyword evidence="2" id="KW-0731">Sigma factor</keyword>
<dbReference type="InterPro" id="IPR007630">
    <property type="entry name" value="RNA_pol_sigma70_r4"/>
</dbReference>
<evidence type="ECO:0000313" key="8">
    <source>
        <dbReference type="Proteomes" id="UP000177268"/>
    </source>
</evidence>
<dbReference type="InterPro" id="IPR013324">
    <property type="entry name" value="RNA_pol_sigma_r3/r4-like"/>
</dbReference>
<feature type="domain" description="RNA polymerase sigma-70" evidence="6">
    <location>
        <begin position="131"/>
        <end position="144"/>
    </location>
</feature>
<gene>
    <name evidence="7" type="ORF">A2Z00_03110</name>
</gene>
<dbReference type="Gene3D" id="1.10.10.10">
    <property type="entry name" value="Winged helix-like DNA-binding domain superfamily/Winged helix DNA-binding domain"/>
    <property type="match status" value="2"/>
</dbReference>
<dbReference type="Pfam" id="PF04545">
    <property type="entry name" value="Sigma70_r4"/>
    <property type="match status" value="1"/>
</dbReference>
<evidence type="ECO:0000256" key="1">
    <source>
        <dbReference type="ARBA" id="ARBA00023015"/>
    </source>
</evidence>
<dbReference type="InterPro" id="IPR036388">
    <property type="entry name" value="WH-like_DNA-bd_sf"/>
</dbReference>
<keyword evidence="3" id="KW-0238">DNA-binding</keyword>
<feature type="region of interest" description="Disordered" evidence="5">
    <location>
        <begin position="1"/>
        <end position="41"/>
    </location>
</feature>
<evidence type="ECO:0000256" key="4">
    <source>
        <dbReference type="ARBA" id="ARBA00023163"/>
    </source>
</evidence>
<dbReference type="SUPFAM" id="SSF88659">
    <property type="entry name" value="Sigma3 and sigma4 domains of RNA polymerase sigma factors"/>
    <property type="match status" value="2"/>
</dbReference>
<dbReference type="Gene3D" id="1.10.601.10">
    <property type="entry name" value="RNA Polymerase Primary Sigma Factor"/>
    <property type="match status" value="1"/>
</dbReference>
<protein>
    <recommendedName>
        <fullName evidence="6">RNA polymerase sigma-70 domain-containing protein</fullName>
    </recommendedName>
</protein>
<evidence type="ECO:0000313" key="7">
    <source>
        <dbReference type="EMBL" id="OGG11419.1"/>
    </source>
</evidence>
<dbReference type="InterPro" id="IPR014284">
    <property type="entry name" value="RNA_pol_sigma-70_dom"/>
</dbReference>
<dbReference type="PANTHER" id="PTHR30603">
    <property type="entry name" value="RNA POLYMERASE SIGMA FACTOR RPO"/>
    <property type="match status" value="1"/>
</dbReference>
<comment type="caution">
    <text evidence="7">The sequence shown here is derived from an EMBL/GenBank/DDBJ whole genome shotgun (WGS) entry which is preliminary data.</text>
</comment>
<dbReference type="SUPFAM" id="SSF88946">
    <property type="entry name" value="Sigma2 domain of RNA polymerase sigma factors"/>
    <property type="match status" value="1"/>
</dbReference>
<dbReference type="GO" id="GO:0006352">
    <property type="term" value="P:DNA-templated transcription initiation"/>
    <property type="evidence" value="ECO:0007669"/>
    <property type="project" value="InterPro"/>
</dbReference>
<dbReference type="STRING" id="1798370.A2Z00_03110"/>
<dbReference type="InterPro" id="IPR009042">
    <property type="entry name" value="RNA_pol_sigma70_r1_2"/>
</dbReference>
<dbReference type="InterPro" id="IPR000943">
    <property type="entry name" value="RNA_pol_sigma70"/>
</dbReference>
<dbReference type="PRINTS" id="PR00046">
    <property type="entry name" value="SIGMA70FCT"/>
</dbReference>
<proteinExistence type="predicted"/>
<dbReference type="PANTHER" id="PTHR30603:SF47">
    <property type="entry name" value="RNA POLYMERASE SIGMA FACTOR SIGD, CHLOROPLASTIC"/>
    <property type="match status" value="1"/>
</dbReference>
<dbReference type="InterPro" id="IPR007627">
    <property type="entry name" value="RNA_pol_sigma70_r2"/>
</dbReference>
<evidence type="ECO:0000256" key="3">
    <source>
        <dbReference type="ARBA" id="ARBA00023125"/>
    </source>
</evidence>
<dbReference type="Proteomes" id="UP000177268">
    <property type="component" value="Unassembled WGS sequence"/>
</dbReference>
<organism evidence="7 8">
    <name type="scientific">Candidatus Gottesmanbacteria bacterium RBG_13_45_10</name>
    <dbReference type="NCBI Taxonomy" id="1798370"/>
    <lineage>
        <taxon>Bacteria</taxon>
        <taxon>Candidatus Gottesmaniibacteriota</taxon>
    </lineage>
</organism>
<sequence>MAIQELDMNYGSPMPDGNFDPGYESDLEAPSLARRSGLSGDNDVRQYFKDISRPPLLTPQDEVEAVRAINEGKKAARKLRKLEDKESPIARELSESVSDGDLARKKLAFSCVRLVVSIAKKYQGRGLSLPDLIQEGNVGLMRAIDRFNPEKYKTRLDTYATWWIRQAVTRATGDTGRTIRLPINQGQLWGRLRKTAEELSQQLSREPSLEEIAAAAGLKAEQVAYTLNAVRELEQLDALVNEEDDRPREELTADAESELPEEATAHQLLREMLDGLLGKLPAREADILRLRFGLTDGEGRTMEEIGKKMGYSRERIRQLQHEALGKLRQLDGDLGLADYLD</sequence>
<keyword evidence="1" id="KW-0805">Transcription regulation</keyword>
<dbReference type="GO" id="GO:0003677">
    <property type="term" value="F:DNA binding"/>
    <property type="evidence" value="ECO:0007669"/>
    <property type="project" value="UniProtKB-KW"/>
</dbReference>
<dbReference type="CDD" id="cd06171">
    <property type="entry name" value="Sigma70_r4"/>
    <property type="match status" value="1"/>
</dbReference>
<dbReference type="InterPro" id="IPR007624">
    <property type="entry name" value="RNA_pol_sigma70_r3"/>
</dbReference>
<dbReference type="GO" id="GO:0016987">
    <property type="term" value="F:sigma factor activity"/>
    <property type="evidence" value="ECO:0007669"/>
    <property type="project" value="UniProtKB-KW"/>
</dbReference>
<dbReference type="EMBL" id="MFIZ01000029">
    <property type="protein sequence ID" value="OGG11419.1"/>
    <property type="molecule type" value="Genomic_DNA"/>
</dbReference>
<reference evidence="7 8" key="1">
    <citation type="journal article" date="2016" name="Nat. Commun.">
        <title>Thousands of microbial genomes shed light on interconnected biogeochemical processes in an aquifer system.</title>
        <authorList>
            <person name="Anantharaman K."/>
            <person name="Brown C.T."/>
            <person name="Hug L.A."/>
            <person name="Sharon I."/>
            <person name="Castelle C.J."/>
            <person name="Probst A.J."/>
            <person name="Thomas B.C."/>
            <person name="Singh A."/>
            <person name="Wilkins M.J."/>
            <person name="Karaoz U."/>
            <person name="Brodie E.L."/>
            <person name="Williams K.H."/>
            <person name="Hubbard S.S."/>
            <person name="Banfield J.F."/>
        </authorList>
    </citation>
    <scope>NUCLEOTIDE SEQUENCE [LARGE SCALE GENOMIC DNA]</scope>
</reference>
<evidence type="ECO:0000256" key="2">
    <source>
        <dbReference type="ARBA" id="ARBA00023082"/>
    </source>
</evidence>
<dbReference type="Pfam" id="PF04539">
    <property type="entry name" value="Sigma70_r3"/>
    <property type="match status" value="1"/>
</dbReference>
<dbReference type="Pfam" id="PF00140">
    <property type="entry name" value="Sigma70_r1_2"/>
    <property type="match status" value="1"/>
</dbReference>
<dbReference type="NCBIfam" id="TIGR02937">
    <property type="entry name" value="sigma70-ECF"/>
    <property type="match status" value="1"/>
</dbReference>